<dbReference type="SUPFAM" id="SSF48264">
    <property type="entry name" value="Cytochrome P450"/>
    <property type="match status" value="1"/>
</dbReference>
<gene>
    <name evidence="3" type="ORF">BDV96DRAFT_589556</name>
</gene>
<keyword evidence="2" id="KW-0472">Membrane</keyword>
<dbReference type="PRINTS" id="PR00463">
    <property type="entry name" value="EP450I"/>
</dbReference>
<dbReference type="Pfam" id="PF00067">
    <property type="entry name" value="p450"/>
    <property type="match status" value="1"/>
</dbReference>
<evidence type="ECO:0000313" key="3">
    <source>
        <dbReference type="EMBL" id="KAF2107312.1"/>
    </source>
</evidence>
<dbReference type="PRINTS" id="PR00385">
    <property type="entry name" value="P450"/>
</dbReference>
<dbReference type="PANTHER" id="PTHR24305">
    <property type="entry name" value="CYTOCHROME P450"/>
    <property type="match status" value="1"/>
</dbReference>
<dbReference type="AlphaFoldDB" id="A0A6A5YJG0"/>
<dbReference type="PANTHER" id="PTHR24305:SF78">
    <property type="entry name" value="P450, PUTATIVE (EUROFUNG)-RELATED"/>
    <property type="match status" value="1"/>
</dbReference>
<feature type="transmembrane region" description="Helical" evidence="2">
    <location>
        <begin position="43"/>
        <end position="65"/>
    </location>
</feature>
<keyword evidence="1" id="KW-0349">Heme</keyword>
<evidence type="ECO:0000256" key="1">
    <source>
        <dbReference type="PIRSR" id="PIRSR602401-1"/>
    </source>
</evidence>
<keyword evidence="2" id="KW-1133">Transmembrane helix</keyword>
<keyword evidence="2" id="KW-0812">Transmembrane</keyword>
<sequence>MVSFSDLFVAASRASARDSALAFGLLGIFFNIAIQGVEFELYMYHFMAISISLYWGLIFTVYSVADYGILTAFARVSLLYASFGFSLMTSMVCYRLFFHRLCRFPGPVWAKITRFHASSLAAKNIQYYKELAKLHAQYGDFVRTGPREISILRPEAADVIYGPQSECRKSTWYGGSSNDPNKCSVNMTRDFAQHRLRRRAWDRAFSMKALSTYQPRVKAKADLLIDQLRKRSDRPIDITTWAMFFGFDVMGDLGFSKEFYNLESGVEHHAIKAIHKHMTTMAVVSMTPWLLNILGSIPGAAAAFSGFFDFCGSEIKAKQKSWDGEQYPRDITSWLLKAVKENDPSASPSQESLDDDSRVVIIAGSDTSATVLANTMYFLAKHPDKQRKVQTLLDRAMPGGYTAWSYDKVKTVTYVDDIINETLRLRPPVVMAMPRETPAKGIRVGDVHIPGGANVLMPLHQLQRDKRWWQQGEDWIPERWGERRHEMGTDGAPWLPFSLGAFGCSGKNLGYLNMRTSISSIVMNFDVAFVEGEDDEAFYDGALDTLTMTLPPLKLKFTARGSVDGRD</sequence>
<evidence type="ECO:0000313" key="4">
    <source>
        <dbReference type="Proteomes" id="UP000799770"/>
    </source>
</evidence>
<dbReference type="InterPro" id="IPR036396">
    <property type="entry name" value="Cyt_P450_sf"/>
</dbReference>
<comment type="cofactor">
    <cofactor evidence="1">
        <name>heme</name>
        <dbReference type="ChEBI" id="CHEBI:30413"/>
    </cofactor>
</comment>
<dbReference type="GO" id="GO:0020037">
    <property type="term" value="F:heme binding"/>
    <property type="evidence" value="ECO:0007669"/>
    <property type="project" value="InterPro"/>
</dbReference>
<feature type="transmembrane region" description="Helical" evidence="2">
    <location>
        <begin position="77"/>
        <end position="97"/>
    </location>
</feature>
<feature type="transmembrane region" description="Helical" evidence="2">
    <location>
        <begin position="20"/>
        <end position="37"/>
    </location>
</feature>
<dbReference type="InterPro" id="IPR001128">
    <property type="entry name" value="Cyt_P450"/>
</dbReference>
<feature type="binding site" description="axial binding residue" evidence="1">
    <location>
        <position position="504"/>
    </location>
    <ligand>
        <name>heme</name>
        <dbReference type="ChEBI" id="CHEBI:30413"/>
    </ligand>
    <ligandPart>
        <name>Fe</name>
        <dbReference type="ChEBI" id="CHEBI:18248"/>
    </ligandPart>
</feature>
<dbReference type="InterPro" id="IPR002401">
    <property type="entry name" value="Cyt_P450_E_grp-I"/>
</dbReference>
<name>A0A6A5YJG0_9PLEO</name>
<dbReference type="GO" id="GO:0004497">
    <property type="term" value="F:monooxygenase activity"/>
    <property type="evidence" value="ECO:0007669"/>
    <property type="project" value="InterPro"/>
</dbReference>
<protein>
    <submittedName>
        <fullName evidence="3">Cytochrome P450</fullName>
    </submittedName>
</protein>
<dbReference type="Proteomes" id="UP000799770">
    <property type="component" value="Unassembled WGS sequence"/>
</dbReference>
<dbReference type="CDD" id="cd11061">
    <property type="entry name" value="CYP67-like"/>
    <property type="match status" value="1"/>
</dbReference>
<evidence type="ECO:0000256" key="2">
    <source>
        <dbReference type="SAM" id="Phobius"/>
    </source>
</evidence>
<keyword evidence="1" id="KW-0479">Metal-binding</keyword>
<reference evidence="3" key="1">
    <citation type="journal article" date="2020" name="Stud. Mycol.">
        <title>101 Dothideomycetes genomes: a test case for predicting lifestyles and emergence of pathogens.</title>
        <authorList>
            <person name="Haridas S."/>
            <person name="Albert R."/>
            <person name="Binder M."/>
            <person name="Bloem J."/>
            <person name="Labutti K."/>
            <person name="Salamov A."/>
            <person name="Andreopoulos B."/>
            <person name="Baker S."/>
            <person name="Barry K."/>
            <person name="Bills G."/>
            <person name="Bluhm B."/>
            <person name="Cannon C."/>
            <person name="Castanera R."/>
            <person name="Culley D."/>
            <person name="Daum C."/>
            <person name="Ezra D."/>
            <person name="Gonzalez J."/>
            <person name="Henrissat B."/>
            <person name="Kuo A."/>
            <person name="Liang C."/>
            <person name="Lipzen A."/>
            <person name="Lutzoni F."/>
            <person name="Magnuson J."/>
            <person name="Mondo S."/>
            <person name="Nolan M."/>
            <person name="Ohm R."/>
            <person name="Pangilinan J."/>
            <person name="Park H.-J."/>
            <person name="Ramirez L."/>
            <person name="Alfaro M."/>
            <person name="Sun H."/>
            <person name="Tritt A."/>
            <person name="Yoshinaga Y."/>
            <person name="Zwiers L.-H."/>
            <person name="Turgeon B."/>
            <person name="Goodwin S."/>
            <person name="Spatafora J."/>
            <person name="Crous P."/>
            <person name="Grigoriev I."/>
        </authorList>
    </citation>
    <scope>NUCLEOTIDE SEQUENCE</scope>
    <source>
        <strain evidence="3">CBS 627.86</strain>
    </source>
</reference>
<dbReference type="InterPro" id="IPR050121">
    <property type="entry name" value="Cytochrome_P450_monoxygenase"/>
</dbReference>
<accession>A0A6A5YJG0</accession>
<dbReference type="OrthoDB" id="6692864at2759"/>
<keyword evidence="4" id="KW-1185">Reference proteome</keyword>
<dbReference type="GO" id="GO:0016705">
    <property type="term" value="F:oxidoreductase activity, acting on paired donors, with incorporation or reduction of molecular oxygen"/>
    <property type="evidence" value="ECO:0007669"/>
    <property type="project" value="InterPro"/>
</dbReference>
<dbReference type="Gene3D" id="1.10.630.10">
    <property type="entry name" value="Cytochrome P450"/>
    <property type="match status" value="1"/>
</dbReference>
<keyword evidence="1" id="KW-0408">Iron</keyword>
<proteinExistence type="predicted"/>
<dbReference type="GO" id="GO:0005506">
    <property type="term" value="F:iron ion binding"/>
    <property type="evidence" value="ECO:0007669"/>
    <property type="project" value="InterPro"/>
</dbReference>
<dbReference type="EMBL" id="ML977355">
    <property type="protein sequence ID" value="KAF2107312.1"/>
    <property type="molecule type" value="Genomic_DNA"/>
</dbReference>
<organism evidence="3 4">
    <name type="scientific">Lophiotrema nucula</name>
    <dbReference type="NCBI Taxonomy" id="690887"/>
    <lineage>
        <taxon>Eukaryota</taxon>
        <taxon>Fungi</taxon>
        <taxon>Dikarya</taxon>
        <taxon>Ascomycota</taxon>
        <taxon>Pezizomycotina</taxon>
        <taxon>Dothideomycetes</taxon>
        <taxon>Pleosporomycetidae</taxon>
        <taxon>Pleosporales</taxon>
        <taxon>Lophiotremataceae</taxon>
        <taxon>Lophiotrema</taxon>
    </lineage>
</organism>